<dbReference type="GO" id="GO:0004653">
    <property type="term" value="F:polypeptide N-acetylgalactosaminyltransferase activity"/>
    <property type="evidence" value="ECO:0007669"/>
    <property type="project" value="TreeGrafter"/>
</dbReference>
<evidence type="ECO:0000256" key="2">
    <source>
        <dbReference type="ARBA" id="ARBA00022734"/>
    </source>
</evidence>
<dbReference type="Gene3D" id="3.90.550.10">
    <property type="entry name" value="Spore Coat Polysaccharide Biosynthesis Protein SpsA, Chain A"/>
    <property type="match status" value="1"/>
</dbReference>
<dbReference type="InterPro" id="IPR001173">
    <property type="entry name" value="Glyco_trans_2-like"/>
</dbReference>
<organism evidence="7 8">
    <name type="scientific">Potamilus streckersoni</name>
    <dbReference type="NCBI Taxonomy" id="2493646"/>
    <lineage>
        <taxon>Eukaryota</taxon>
        <taxon>Metazoa</taxon>
        <taxon>Spiralia</taxon>
        <taxon>Lophotrochozoa</taxon>
        <taxon>Mollusca</taxon>
        <taxon>Bivalvia</taxon>
        <taxon>Autobranchia</taxon>
        <taxon>Heteroconchia</taxon>
        <taxon>Palaeoheterodonta</taxon>
        <taxon>Unionida</taxon>
        <taxon>Unionoidea</taxon>
        <taxon>Unionidae</taxon>
        <taxon>Ambleminae</taxon>
        <taxon>Lampsilini</taxon>
        <taxon>Potamilus</taxon>
    </lineage>
</organism>
<feature type="domain" description="Ricin B lectin" evidence="6">
    <location>
        <begin position="395"/>
        <end position="515"/>
    </location>
</feature>
<name>A0AAE0SH62_9BIVA</name>
<keyword evidence="5" id="KW-0808">Transferase</keyword>
<dbReference type="GO" id="GO:0006493">
    <property type="term" value="P:protein O-linked glycosylation"/>
    <property type="evidence" value="ECO:0007669"/>
    <property type="project" value="TreeGrafter"/>
</dbReference>
<accession>A0AAE0SH62</accession>
<evidence type="ECO:0000256" key="3">
    <source>
        <dbReference type="ARBA" id="ARBA00023034"/>
    </source>
</evidence>
<comment type="cofactor">
    <cofactor evidence="5">
        <name>Mn(2+)</name>
        <dbReference type="ChEBI" id="CHEBI:29035"/>
    </cofactor>
</comment>
<dbReference type="Pfam" id="PF00652">
    <property type="entry name" value="Ricin_B_lectin"/>
    <property type="match status" value="1"/>
</dbReference>
<gene>
    <name evidence="7" type="ORF">CHS0354_013803</name>
</gene>
<keyword evidence="4 5" id="KW-1015">Disulfide bond</keyword>
<reference evidence="7" key="1">
    <citation type="journal article" date="2021" name="Genome Biol. Evol.">
        <title>A High-Quality Reference Genome for a Parasitic Bivalve with Doubly Uniparental Inheritance (Bivalvia: Unionida).</title>
        <authorList>
            <person name="Smith C.H."/>
        </authorList>
    </citation>
    <scope>NUCLEOTIDE SEQUENCE</scope>
    <source>
        <strain evidence="7">CHS0354</strain>
    </source>
</reference>
<evidence type="ECO:0000256" key="4">
    <source>
        <dbReference type="ARBA" id="ARBA00023157"/>
    </source>
</evidence>
<dbReference type="SMART" id="SM00458">
    <property type="entry name" value="RICIN"/>
    <property type="match status" value="1"/>
</dbReference>
<dbReference type="Gene3D" id="2.80.10.50">
    <property type="match status" value="1"/>
</dbReference>
<protein>
    <recommendedName>
        <fullName evidence="5">Polypeptide N-acetylgalactosaminyltransferase</fullName>
        <ecNumber evidence="5">2.4.1.-</ecNumber>
    </recommendedName>
    <alternativeName>
        <fullName evidence="5">Protein-UDP acetylgalactosaminyltransferase</fullName>
    </alternativeName>
</protein>
<keyword evidence="5" id="KW-0464">Manganese</keyword>
<evidence type="ECO:0000256" key="1">
    <source>
        <dbReference type="ARBA" id="ARBA00004323"/>
    </source>
</evidence>
<proteinExistence type="inferred from homology"/>
<dbReference type="SUPFAM" id="SSF53448">
    <property type="entry name" value="Nucleotide-diphospho-sugar transferases"/>
    <property type="match status" value="1"/>
</dbReference>
<dbReference type="GO" id="GO:0030246">
    <property type="term" value="F:carbohydrate binding"/>
    <property type="evidence" value="ECO:0007669"/>
    <property type="project" value="UniProtKB-KW"/>
</dbReference>
<dbReference type="PANTHER" id="PTHR11675">
    <property type="entry name" value="N-ACETYLGALACTOSAMINYLTRANSFERASE"/>
    <property type="match status" value="1"/>
</dbReference>
<dbReference type="InterPro" id="IPR029044">
    <property type="entry name" value="Nucleotide-diphossugar_trans"/>
</dbReference>
<dbReference type="Proteomes" id="UP001195483">
    <property type="component" value="Unassembled WGS sequence"/>
</dbReference>
<dbReference type="InterPro" id="IPR035992">
    <property type="entry name" value="Ricin_B-like_lectins"/>
</dbReference>
<dbReference type="PROSITE" id="PS50231">
    <property type="entry name" value="RICIN_B_LECTIN"/>
    <property type="match status" value="1"/>
</dbReference>
<keyword evidence="2 5" id="KW-0430">Lectin</keyword>
<dbReference type="PANTHER" id="PTHR11675:SF119">
    <property type="entry name" value="POLYPEPTIDE N-ACETYLGALACTOSAMINYLTRANSFERASE 2"/>
    <property type="match status" value="1"/>
</dbReference>
<keyword evidence="3 5" id="KW-0333">Golgi apparatus</keyword>
<evidence type="ECO:0000259" key="6">
    <source>
        <dbReference type="SMART" id="SM00458"/>
    </source>
</evidence>
<reference evidence="7" key="2">
    <citation type="journal article" date="2021" name="Genome Biol. Evol.">
        <title>Developing a high-quality reference genome for a parasitic bivalve with doubly uniparental inheritance (Bivalvia: Unionida).</title>
        <authorList>
            <person name="Smith C.H."/>
        </authorList>
    </citation>
    <scope>NUCLEOTIDE SEQUENCE</scope>
    <source>
        <strain evidence="7">CHS0354</strain>
        <tissue evidence="7">Mantle</tissue>
    </source>
</reference>
<sequence length="518" mass="58854">MRFQLKRAVYILVILLGLLFILRIKHAILYIIHLTKNAQLQAKLRPKEYHVSLGAFDVGKFFYNTSHGSLRSEFGRELPDTRNTQCKAAEFVSTLRASVVIVYQNEALATLLNAIYSILQRSPPSLLTEIIVIDDFSQNGNNLRELTEIPGVKVFRNEKKGGIIPFKNNCAESTSGDVLLFMTSNCEVNVGWLEPLLYRISQNPYTIVSPVLDMIDSKTNEYAAGTEGARGGFDWILQFRWEVVPNYNDTKDYIRSPVVFGGVFGASKEWFTKLGRFDPGLVTSEGDNIELCLKSWLCGGSVEIIQCSRVGYIFPSQPPDSNSKDSLYLRNIKRIADVWLEEYKRFFYHMKPSARFFPETSIAERRSLKKQLKCRNFKWFLETVYPELRLPVTDEILFGKISQAGVCLDVVVGQAPAIAKLLPCREGNDSQTWSWNKSGVITNGIACLTADPIETHGYVMLRYCLKECKSQMWSRKHEQIVLADTEMCMDSYKAESGIVIAPCHELLPSQQWHFGLQT</sequence>
<dbReference type="GO" id="GO:0000139">
    <property type="term" value="C:Golgi membrane"/>
    <property type="evidence" value="ECO:0007669"/>
    <property type="project" value="UniProtKB-SubCell"/>
</dbReference>
<dbReference type="InterPro" id="IPR000772">
    <property type="entry name" value="Ricin_B_lectin"/>
</dbReference>
<dbReference type="EC" id="2.4.1.-" evidence="5"/>
<evidence type="ECO:0000313" key="7">
    <source>
        <dbReference type="EMBL" id="KAK3591619.1"/>
    </source>
</evidence>
<evidence type="ECO:0000256" key="5">
    <source>
        <dbReference type="RuleBase" id="RU361242"/>
    </source>
</evidence>
<dbReference type="Pfam" id="PF00535">
    <property type="entry name" value="Glycos_transf_2"/>
    <property type="match status" value="1"/>
</dbReference>
<dbReference type="EMBL" id="JAEAOA010000845">
    <property type="protein sequence ID" value="KAK3591619.1"/>
    <property type="molecule type" value="Genomic_DNA"/>
</dbReference>
<comment type="caution">
    <text evidence="7">The sequence shown here is derived from an EMBL/GenBank/DDBJ whole genome shotgun (WGS) entry which is preliminary data.</text>
</comment>
<comment type="similarity">
    <text evidence="5">Belongs to the glycosyltransferase 2 family. GalNAc-T subfamily.</text>
</comment>
<comment type="subcellular location">
    <subcellularLocation>
        <location evidence="1 5">Golgi apparatus membrane</location>
        <topology evidence="1 5">Single-pass type II membrane protein</topology>
    </subcellularLocation>
</comment>
<comment type="pathway">
    <text evidence="5">Protein modification; protein glycosylation.</text>
</comment>
<keyword evidence="5" id="KW-0328">Glycosyltransferase</keyword>
<evidence type="ECO:0000313" key="8">
    <source>
        <dbReference type="Proteomes" id="UP001195483"/>
    </source>
</evidence>
<keyword evidence="8" id="KW-1185">Reference proteome</keyword>
<dbReference type="AlphaFoldDB" id="A0AAE0SH62"/>
<reference evidence="7" key="3">
    <citation type="submission" date="2023-05" db="EMBL/GenBank/DDBJ databases">
        <authorList>
            <person name="Smith C.H."/>
        </authorList>
    </citation>
    <scope>NUCLEOTIDE SEQUENCE</scope>
    <source>
        <strain evidence="7">CHS0354</strain>
        <tissue evidence="7">Mantle</tissue>
    </source>
</reference>
<dbReference type="SUPFAM" id="SSF50370">
    <property type="entry name" value="Ricin B-like lectins"/>
    <property type="match status" value="1"/>
</dbReference>